<protein>
    <submittedName>
        <fullName evidence="5">Oxidoreductase</fullName>
    </submittedName>
</protein>
<dbReference type="Gene3D" id="3.30.360.10">
    <property type="entry name" value="Dihydrodipicolinate Reductase, domain 2"/>
    <property type="match status" value="1"/>
</dbReference>
<dbReference type="GO" id="GO:0016491">
    <property type="term" value="F:oxidoreductase activity"/>
    <property type="evidence" value="ECO:0007669"/>
    <property type="project" value="UniProtKB-KW"/>
</dbReference>
<dbReference type="Proteomes" id="UP001165041">
    <property type="component" value="Unassembled WGS sequence"/>
</dbReference>
<organism evidence="5 6">
    <name type="scientific">Kitasatospora phosalacinea</name>
    <dbReference type="NCBI Taxonomy" id="2065"/>
    <lineage>
        <taxon>Bacteria</taxon>
        <taxon>Bacillati</taxon>
        <taxon>Actinomycetota</taxon>
        <taxon>Actinomycetes</taxon>
        <taxon>Kitasatosporales</taxon>
        <taxon>Streptomycetaceae</taxon>
        <taxon>Kitasatospora</taxon>
    </lineage>
</organism>
<dbReference type="EMBL" id="BSSA01000035">
    <property type="protein sequence ID" value="GLW74442.1"/>
    <property type="molecule type" value="Genomic_DNA"/>
</dbReference>
<feature type="domain" description="GFO/IDH/MocA-like oxidoreductase" evidence="4">
    <location>
        <begin position="108"/>
        <end position="222"/>
    </location>
</feature>
<accession>A0A9W6QH96</accession>
<dbReference type="AlphaFoldDB" id="A0A9W6QH96"/>
<dbReference type="Pfam" id="PF22725">
    <property type="entry name" value="GFO_IDH_MocA_C3"/>
    <property type="match status" value="1"/>
</dbReference>
<comment type="caution">
    <text evidence="5">The sequence shown here is derived from an EMBL/GenBank/DDBJ whole genome shotgun (WGS) entry which is preliminary data.</text>
</comment>
<evidence type="ECO:0000313" key="6">
    <source>
        <dbReference type="Proteomes" id="UP001165041"/>
    </source>
</evidence>
<evidence type="ECO:0000313" key="5">
    <source>
        <dbReference type="EMBL" id="GLW74442.1"/>
    </source>
</evidence>
<gene>
    <name evidence="5" type="ORF">Kpho02_67400</name>
</gene>
<dbReference type="SUPFAM" id="SSF51735">
    <property type="entry name" value="NAD(P)-binding Rossmann-fold domains"/>
    <property type="match status" value="1"/>
</dbReference>
<evidence type="ECO:0000256" key="1">
    <source>
        <dbReference type="ARBA" id="ARBA00010928"/>
    </source>
</evidence>
<dbReference type="InterPro" id="IPR036291">
    <property type="entry name" value="NAD(P)-bd_dom_sf"/>
</dbReference>
<comment type="similarity">
    <text evidence="1">Belongs to the Gfo/Idh/MocA family.</text>
</comment>
<dbReference type="PANTHER" id="PTHR22604">
    <property type="entry name" value="OXIDOREDUCTASES"/>
    <property type="match status" value="1"/>
</dbReference>
<name>A0A9W6QH96_9ACTN</name>
<dbReference type="Gene3D" id="3.40.50.720">
    <property type="entry name" value="NAD(P)-binding Rossmann-like Domain"/>
    <property type="match status" value="1"/>
</dbReference>
<dbReference type="InterPro" id="IPR055170">
    <property type="entry name" value="GFO_IDH_MocA-like_dom"/>
</dbReference>
<dbReference type="GO" id="GO:0000166">
    <property type="term" value="F:nucleotide binding"/>
    <property type="evidence" value="ECO:0007669"/>
    <property type="project" value="InterPro"/>
</dbReference>
<evidence type="ECO:0000259" key="4">
    <source>
        <dbReference type="Pfam" id="PF22725"/>
    </source>
</evidence>
<proteinExistence type="inferred from homology"/>
<reference evidence="5" key="1">
    <citation type="submission" date="2023-02" db="EMBL/GenBank/DDBJ databases">
        <title>Kitasatospora phosalacinea NBRC 14627.</title>
        <authorList>
            <person name="Ichikawa N."/>
            <person name="Sato H."/>
            <person name="Tonouchi N."/>
        </authorList>
    </citation>
    <scope>NUCLEOTIDE SEQUENCE</scope>
    <source>
        <strain evidence="5">NBRC 14627</strain>
    </source>
</reference>
<dbReference type="PANTHER" id="PTHR22604:SF105">
    <property type="entry name" value="TRANS-1,2-DIHYDROBENZENE-1,2-DIOL DEHYDROGENASE"/>
    <property type="match status" value="1"/>
</dbReference>
<dbReference type="InterPro" id="IPR050984">
    <property type="entry name" value="Gfo/Idh/MocA_domain"/>
</dbReference>
<dbReference type="InterPro" id="IPR000683">
    <property type="entry name" value="Gfo/Idh/MocA-like_OxRdtase_N"/>
</dbReference>
<evidence type="ECO:0000256" key="2">
    <source>
        <dbReference type="ARBA" id="ARBA00023002"/>
    </source>
</evidence>
<sequence>MGDFTLRAVASRTARKAEAFAQKFACQPVTGYEELLTRDDLDAVYIPLPAALHAPWARASLEAGLHVLVEKPACSTAAEAAALVALARERGLVLMENFGFVRHSQQAHVRTLLAEGAIGELRGMSAEFAFPPLPADDIRYLPELGGGALFDAGVYPIRAARLLLGDALDVAGAVLRTDGEHGVDVAGAALLTTPEGVTAQLAFGFVHSYRCGYTLWGSEGTITLDRAYSAPDDLQPVMRLTRGGQSTIHHLAPDRQFDAMLGAFAAAIHSGDTVSCTDDLLHQAQLVERVATSALRTALQPPTSTATRKAIT</sequence>
<feature type="domain" description="Gfo/Idh/MocA-like oxidoreductase N-terminal" evidence="3">
    <location>
        <begin position="5"/>
        <end position="98"/>
    </location>
</feature>
<keyword evidence="2" id="KW-0560">Oxidoreductase</keyword>
<evidence type="ECO:0000259" key="3">
    <source>
        <dbReference type="Pfam" id="PF01408"/>
    </source>
</evidence>
<dbReference type="SUPFAM" id="SSF55347">
    <property type="entry name" value="Glyceraldehyde-3-phosphate dehydrogenase-like, C-terminal domain"/>
    <property type="match status" value="1"/>
</dbReference>
<dbReference type="Pfam" id="PF01408">
    <property type="entry name" value="GFO_IDH_MocA"/>
    <property type="match status" value="1"/>
</dbReference>